<keyword evidence="2" id="KW-1185">Reference proteome</keyword>
<protein>
    <submittedName>
        <fullName evidence="1">Uncharacterized protein</fullName>
    </submittedName>
</protein>
<accession>A0A0G4GHX6</accession>
<dbReference type="AlphaFoldDB" id="A0A0G4GHX6"/>
<evidence type="ECO:0000313" key="1">
    <source>
        <dbReference type="EMBL" id="CEM29328.1"/>
    </source>
</evidence>
<gene>
    <name evidence="1" type="ORF">Vbra_629</name>
</gene>
<dbReference type="EMBL" id="CDMY01000671">
    <property type="protein sequence ID" value="CEM29328.1"/>
    <property type="molecule type" value="Genomic_DNA"/>
</dbReference>
<name>A0A0G4GHX6_VITBC</name>
<dbReference type="InParanoid" id="A0A0G4GHX6"/>
<dbReference type="Proteomes" id="UP000041254">
    <property type="component" value="Unassembled WGS sequence"/>
</dbReference>
<reference evidence="1 2" key="1">
    <citation type="submission" date="2014-11" db="EMBL/GenBank/DDBJ databases">
        <authorList>
            <person name="Zhu J."/>
            <person name="Qi W."/>
            <person name="Song R."/>
        </authorList>
    </citation>
    <scope>NUCLEOTIDE SEQUENCE [LARGE SCALE GENOMIC DNA]</scope>
</reference>
<sequence length="100" mass="11411">MRVTRFLPFLGSVQGCFWHPCVSSLFRLSAFHNTIWLLFAPRCRIAFRSGALYIHSLWRVICFCRSSASLAAAVPCLVNAHSAHWLSSLYDRHCMTDLHA</sequence>
<evidence type="ECO:0000313" key="2">
    <source>
        <dbReference type="Proteomes" id="UP000041254"/>
    </source>
</evidence>
<dbReference type="VEuPathDB" id="CryptoDB:Vbra_629"/>
<organism evidence="1 2">
    <name type="scientific">Vitrella brassicaformis (strain CCMP3155)</name>
    <dbReference type="NCBI Taxonomy" id="1169540"/>
    <lineage>
        <taxon>Eukaryota</taxon>
        <taxon>Sar</taxon>
        <taxon>Alveolata</taxon>
        <taxon>Colpodellida</taxon>
        <taxon>Vitrellaceae</taxon>
        <taxon>Vitrella</taxon>
    </lineage>
</organism>
<dbReference type="PROSITE" id="PS51257">
    <property type="entry name" value="PROKAR_LIPOPROTEIN"/>
    <property type="match status" value="1"/>
</dbReference>
<proteinExistence type="predicted"/>